<evidence type="ECO:0000259" key="1">
    <source>
        <dbReference type="Pfam" id="PF00582"/>
    </source>
</evidence>
<dbReference type="Gramene" id="OIT38643">
    <property type="protein sequence ID" value="OIT38643"/>
    <property type="gene ID" value="A4A49_28546"/>
</dbReference>
<dbReference type="Proteomes" id="UP000187609">
    <property type="component" value="Unassembled WGS sequence"/>
</dbReference>
<dbReference type="InterPro" id="IPR014729">
    <property type="entry name" value="Rossmann-like_a/b/a_fold"/>
</dbReference>
<dbReference type="InterPro" id="IPR006016">
    <property type="entry name" value="UspA"/>
</dbReference>
<sequence>MIKMEEGGRSSTVREEKKKKVMVAIDESECSFYALEWVLNYLYNSLLNSEIVLFTGQPIADYSYIYASSFGVTSPELITSIQENQRKVTNALLKKAKDVCGQHGIVAETMTQVGDPRETICEAAEKLHLDLLVLGSHNKGAIQRAFLGSVSNYCVRNAKCPVLVVRKTP</sequence>
<dbReference type="KEGG" id="nau:109239155"/>
<dbReference type="SUPFAM" id="SSF52402">
    <property type="entry name" value="Adenine nucleotide alpha hydrolases-like"/>
    <property type="match status" value="1"/>
</dbReference>
<name>A0A314LAX4_NICAT</name>
<dbReference type="InterPro" id="IPR006015">
    <property type="entry name" value="Universal_stress_UspA"/>
</dbReference>
<accession>A0A314LAX4</accession>
<dbReference type="Pfam" id="PF00582">
    <property type="entry name" value="Usp"/>
    <property type="match status" value="1"/>
</dbReference>
<organism evidence="2 3">
    <name type="scientific">Nicotiana attenuata</name>
    <name type="common">Coyote tobacco</name>
    <dbReference type="NCBI Taxonomy" id="49451"/>
    <lineage>
        <taxon>Eukaryota</taxon>
        <taxon>Viridiplantae</taxon>
        <taxon>Streptophyta</taxon>
        <taxon>Embryophyta</taxon>
        <taxon>Tracheophyta</taxon>
        <taxon>Spermatophyta</taxon>
        <taxon>Magnoliopsida</taxon>
        <taxon>eudicotyledons</taxon>
        <taxon>Gunneridae</taxon>
        <taxon>Pentapetalae</taxon>
        <taxon>asterids</taxon>
        <taxon>lamiids</taxon>
        <taxon>Solanales</taxon>
        <taxon>Solanaceae</taxon>
        <taxon>Nicotianoideae</taxon>
        <taxon>Nicotianeae</taxon>
        <taxon>Nicotiana</taxon>
    </lineage>
</organism>
<keyword evidence="3" id="KW-1185">Reference proteome</keyword>
<dbReference type="OrthoDB" id="843225at2759"/>
<proteinExistence type="predicted"/>
<reference evidence="2" key="1">
    <citation type="submission" date="2016-11" db="EMBL/GenBank/DDBJ databases">
        <title>The genome of Nicotiana attenuata.</title>
        <authorList>
            <person name="Xu S."/>
            <person name="Brockmoeller T."/>
            <person name="Gaquerel E."/>
            <person name="Navarro A."/>
            <person name="Kuhl H."/>
            <person name="Gase K."/>
            <person name="Ling Z."/>
            <person name="Zhou W."/>
            <person name="Kreitzer C."/>
            <person name="Stanke M."/>
            <person name="Tang H."/>
            <person name="Lyons E."/>
            <person name="Pandey P."/>
            <person name="Pandey S.P."/>
            <person name="Timmermann B."/>
            <person name="Baldwin I.T."/>
        </authorList>
    </citation>
    <scope>NUCLEOTIDE SEQUENCE [LARGE SCALE GENOMIC DNA]</scope>
    <source>
        <strain evidence="2">UT</strain>
    </source>
</reference>
<dbReference type="AlphaFoldDB" id="A0A314LAX4"/>
<dbReference type="CDD" id="cd23659">
    <property type="entry name" value="USP_At3g01520-like"/>
    <property type="match status" value="1"/>
</dbReference>
<dbReference type="SMR" id="A0A314LAX4"/>
<dbReference type="STRING" id="49451.A0A314LAX4"/>
<dbReference type="Gene3D" id="3.40.50.620">
    <property type="entry name" value="HUPs"/>
    <property type="match status" value="1"/>
</dbReference>
<dbReference type="EMBL" id="MJEQ01000186">
    <property type="protein sequence ID" value="OIT38643.1"/>
    <property type="molecule type" value="Genomic_DNA"/>
</dbReference>
<dbReference type="PANTHER" id="PTHR31964">
    <property type="entry name" value="ADENINE NUCLEOTIDE ALPHA HYDROLASES-LIKE SUPERFAMILY PROTEIN"/>
    <property type="match status" value="1"/>
</dbReference>
<evidence type="ECO:0000313" key="3">
    <source>
        <dbReference type="Proteomes" id="UP000187609"/>
    </source>
</evidence>
<dbReference type="PRINTS" id="PR01438">
    <property type="entry name" value="UNVRSLSTRESS"/>
</dbReference>
<gene>
    <name evidence="2" type="ORF">A4A49_28546</name>
</gene>
<protein>
    <submittedName>
        <fullName evidence="2">Universal stress protein a-like protein</fullName>
    </submittedName>
</protein>
<feature type="domain" description="UspA" evidence="1">
    <location>
        <begin position="19"/>
        <end position="166"/>
    </location>
</feature>
<comment type="caution">
    <text evidence="2">The sequence shown here is derived from an EMBL/GenBank/DDBJ whole genome shotgun (WGS) entry which is preliminary data.</text>
</comment>
<dbReference type="PANTHER" id="PTHR31964:SF113">
    <property type="entry name" value="USPA DOMAIN-CONTAINING PROTEIN"/>
    <property type="match status" value="1"/>
</dbReference>
<evidence type="ECO:0000313" key="2">
    <source>
        <dbReference type="EMBL" id="OIT38643.1"/>
    </source>
</evidence>